<feature type="domain" description="PDZ" evidence="2">
    <location>
        <begin position="112"/>
        <end position="177"/>
    </location>
</feature>
<keyword evidence="1" id="KW-0732">Signal</keyword>
<dbReference type="OrthoDB" id="9758793at2"/>
<dbReference type="KEGG" id="msv:Mesil_1161"/>
<dbReference type="GO" id="GO:0004175">
    <property type="term" value="F:endopeptidase activity"/>
    <property type="evidence" value="ECO:0007669"/>
    <property type="project" value="TreeGrafter"/>
</dbReference>
<keyword evidence="4" id="KW-1185">Reference proteome</keyword>
<dbReference type="SMART" id="SM00245">
    <property type="entry name" value="TSPc"/>
    <property type="match status" value="1"/>
</dbReference>
<dbReference type="Gene3D" id="2.30.42.10">
    <property type="match status" value="1"/>
</dbReference>
<feature type="signal peptide" evidence="1">
    <location>
        <begin position="1"/>
        <end position="17"/>
    </location>
</feature>
<organism evidence="3 4">
    <name type="scientific">Allomeiothermus silvanus (strain ATCC 700542 / DSM 9946 / NBRC 106475 / NCIMB 13440 / VI-R2)</name>
    <name type="common">Thermus silvanus</name>
    <dbReference type="NCBI Taxonomy" id="526227"/>
    <lineage>
        <taxon>Bacteria</taxon>
        <taxon>Thermotogati</taxon>
        <taxon>Deinococcota</taxon>
        <taxon>Deinococci</taxon>
        <taxon>Thermales</taxon>
        <taxon>Thermaceae</taxon>
        <taxon>Allomeiothermus</taxon>
    </lineage>
</organism>
<feature type="chain" id="PRO_5003093329" evidence="1">
    <location>
        <begin position="18"/>
        <end position="415"/>
    </location>
</feature>
<dbReference type="GO" id="GO:0007165">
    <property type="term" value="P:signal transduction"/>
    <property type="evidence" value="ECO:0007669"/>
    <property type="project" value="TreeGrafter"/>
</dbReference>
<dbReference type="Pfam" id="PF03572">
    <property type="entry name" value="Peptidase_S41"/>
    <property type="match status" value="1"/>
</dbReference>
<reference evidence="3 4" key="1">
    <citation type="journal article" date="2010" name="Stand. Genomic Sci.">
        <title>Complete genome sequence of Meiothermus silvanus type strain (VI-R2).</title>
        <authorList>
            <person name="Sikorski J."/>
            <person name="Tindall B.J."/>
            <person name="Lowry S."/>
            <person name="Lucas S."/>
            <person name="Nolan M."/>
            <person name="Copeland A."/>
            <person name="Glavina Del Rio T."/>
            <person name="Tice H."/>
            <person name="Cheng J.F."/>
            <person name="Han C."/>
            <person name="Pitluck S."/>
            <person name="Liolios K."/>
            <person name="Ivanova N."/>
            <person name="Mavromatis K."/>
            <person name="Mikhailova N."/>
            <person name="Pati A."/>
            <person name="Goodwin L."/>
            <person name="Chen A."/>
            <person name="Palaniappan K."/>
            <person name="Land M."/>
            <person name="Hauser L."/>
            <person name="Chang Y.J."/>
            <person name="Jeffries C.D."/>
            <person name="Rohde M."/>
            <person name="Goker M."/>
            <person name="Woyke T."/>
            <person name="Bristow J."/>
            <person name="Eisen J.A."/>
            <person name="Markowitz V."/>
            <person name="Hugenholtz P."/>
            <person name="Kyrpides N.C."/>
            <person name="Klenk H.P."/>
            <person name="Lapidus A."/>
        </authorList>
    </citation>
    <scope>NUCLEOTIDE SEQUENCE [LARGE SCALE GENOMIC DNA]</scope>
    <source>
        <strain evidence="4">ATCC 700542 / DSM 9946 / VI-R2</strain>
    </source>
</reference>
<dbReference type="InterPro" id="IPR036034">
    <property type="entry name" value="PDZ_sf"/>
</dbReference>
<dbReference type="AlphaFoldDB" id="D7BDQ9"/>
<dbReference type="RefSeq" id="WP_013157638.1">
    <property type="nucleotide sequence ID" value="NC_014212.1"/>
</dbReference>
<dbReference type="GO" id="GO:0030288">
    <property type="term" value="C:outer membrane-bounded periplasmic space"/>
    <property type="evidence" value="ECO:0007669"/>
    <property type="project" value="TreeGrafter"/>
</dbReference>
<dbReference type="Gene3D" id="3.90.226.10">
    <property type="entry name" value="2-enoyl-CoA Hydratase, Chain A, domain 1"/>
    <property type="match status" value="1"/>
</dbReference>
<protein>
    <submittedName>
        <fullName evidence="3">Peptidase S41</fullName>
    </submittedName>
</protein>
<dbReference type="GO" id="GO:0006508">
    <property type="term" value="P:proteolysis"/>
    <property type="evidence" value="ECO:0007669"/>
    <property type="project" value="InterPro"/>
</dbReference>
<dbReference type="Pfam" id="PF17820">
    <property type="entry name" value="PDZ_6"/>
    <property type="match status" value="1"/>
</dbReference>
<dbReference type="InterPro" id="IPR041489">
    <property type="entry name" value="PDZ_6"/>
</dbReference>
<name>D7BDQ9_ALLS1</name>
<dbReference type="Proteomes" id="UP000001916">
    <property type="component" value="Chromosome"/>
</dbReference>
<dbReference type="GO" id="GO:0008236">
    <property type="term" value="F:serine-type peptidase activity"/>
    <property type="evidence" value="ECO:0007669"/>
    <property type="project" value="InterPro"/>
</dbReference>
<dbReference type="InterPro" id="IPR001478">
    <property type="entry name" value="PDZ"/>
</dbReference>
<evidence type="ECO:0000259" key="2">
    <source>
        <dbReference type="PROSITE" id="PS50106"/>
    </source>
</evidence>
<dbReference type="InterPro" id="IPR005151">
    <property type="entry name" value="Tail-specific_protease"/>
</dbReference>
<proteinExistence type="predicted"/>
<dbReference type="PANTHER" id="PTHR32060">
    <property type="entry name" value="TAIL-SPECIFIC PROTEASE"/>
    <property type="match status" value="1"/>
</dbReference>
<dbReference type="eggNOG" id="COG0793">
    <property type="taxonomic scope" value="Bacteria"/>
</dbReference>
<evidence type="ECO:0000313" key="4">
    <source>
        <dbReference type="Proteomes" id="UP000001916"/>
    </source>
</evidence>
<dbReference type="STRING" id="526227.Mesil_1161"/>
<gene>
    <name evidence="3" type="ordered locus">Mesil_1161</name>
</gene>
<dbReference type="HOGENOM" id="CLU_048404_0_0_0"/>
<dbReference type="EMBL" id="CP002042">
    <property type="protein sequence ID" value="ADH63060.1"/>
    <property type="molecule type" value="Genomic_DNA"/>
</dbReference>
<dbReference type="CDD" id="cd07562">
    <property type="entry name" value="Peptidase_S41_TRI"/>
    <property type="match status" value="1"/>
</dbReference>
<evidence type="ECO:0000313" key="3">
    <source>
        <dbReference type="EMBL" id="ADH63060.1"/>
    </source>
</evidence>
<dbReference type="PROSITE" id="PS50106">
    <property type="entry name" value="PDZ"/>
    <property type="match status" value="1"/>
</dbReference>
<dbReference type="SUPFAM" id="SSF50156">
    <property type="entry name" value="PDZ domain-like"/>
    <property type="match status" value="1"/>
</dbReference>
<dbReference type="SUPFAM" id="SSF52096">
    <property type="entry name" value="ClpP/crotonase"/>
    <property type="match status" value="1"/>
</dbReference>
<dbReference type="InterPro" id="IPR029045">
    <property type="entry name" value="ClpP/crotonase-like_dom_sf"/>
</dbReference>
<accession>D7BDQ9</accession>
<evidence type="ECO:0000256" key="1">
    <source>
        <dbReference type="SAM" id="SignalP"/>
    </source>
</evidence>
<dbReference type="PANTHER" id="PTHR32060:SF30">
    <property type="entry name" value="CARBOXY-TERMINAL PROCESSING PROTEASE CTPA"/>
    <property type="match status" value="1"/>
</dbReference>
<sequence>MPLRALALAAFLTSAFASPASELFREASFYLEFYYYGPAQTPPQEVTARYHEQLEQACAPQGEACGFEVARPLIAQMLRDLGDGHTYYLAPEDFRSALERAGGTVAARPLVGLQLGPAVPGAVLIQDIVTGSPAEAAGLRPGDRIVGVNGTPPSSAEVLRQQLASDAPVRLQIARGDIARPEQLEVSLRRRAVVPLELPYAYNLPTLPGMVVIRIPQFATYGQVGPRVHALVRQAQEQHAKAILLDVRNNGGGEETECVSAAAAFIGDYEISMQSRLGRSPLGFREGATLGNDPRDPRGYSIPAATLWRGPVAVLVNRRSASCAEVFAYLLQRAGRAPVVGERTAGVTNTATDFFPLLDHSAVAITYVRTLNSDGSPLPDFVQPDVPVSDDPAAWLRTGRDPVIERALEVLRLRH</sequence>
<dbReference type="SMART" id="SM00228">
    <property type="entry name" value="PDZ"/>
    <property type="match status" value="1"/>
</dbReference>